<keyword evidence="12" id="KW-1185">Reference proteome</keyword>
<evidence type="ECO:0000256" key="8">
    <source>
        <dbReference type="ARBA" id="ARBA00023169"/>
    </source>
</evidence>
<protein>
    <submittedName>
        <fullName evidence="11">Sugar transferase</fullName>
    </submittedName>
</protein>
<dbReference type="GO" id="GO:0016740">
    <property type="term" value="F:transferase activity"/>
    <property type="evidence" value="ECO:0007669"/>
    <property type="project" value="UniProtKB-KW"/>
</dbReference>
<dbReference type="Proteomes" id="UP001595593">
    <property type="component" value="Unassembled WGS sequence"/>
</dbReference>
<evidence type="ECO:0000256" key="6">
    <source>
        <dbReference type="ARBA" id="ARBA00022989"/>
    </source>
</evidence>
<keyword evidence="6 9" id="KW-1133">Transmembrane helix</keyword>
<dbReference type="Pfam" id="PF02397">
    <property type="entry name" value="Bac_transf"/>
    <property type="match status" value="1"/>
</dbReference>
<organism evidence="11 12">
    <name type="scientific">Teichococcus globiformis</name>
    <dbReference type="NCBI Taxonomy" id="2307229"/>
    <lineage>
        <taxon>Bacteria</taxon>
        <taxon>Pseudomonadati</taxon>
        <taxon>Pseudomonadota</taxon>
        <taxon>Alphaproteobacteria</taxon>
        <taxon>Acetobacterales</taxon>
        <taxon>Roseomonadaceae</taxon>
        <taxon>Roseomonas</taxon>
    </lineage>
</organism>
<accession>A0ABV7G367</accession>
<keyword evidence="4 11" id="KW-0808">Transferase</keyword>
<comment type="caution">
    <text evidence="11">The sequence shown here is derived from an EMBL/GenBank/DDBJ whole genome shotgun (WGS) entry which is preliminary data.</text>
</comment>
<evidence type="ECO:0000256" key="5">
    <source>
        <dbReference type="ARBA" id="ARBA00022692"/>
    </source>
</evidence>
<proteinExistence type="inferred from homology"/>
<comment type="subcellular location">
    <subcellularLocation>
        <location evidence="1">Cell membrane</location>
    </subcellularLocation>
</comment>
<evidence type="ECO:0000256" key="7">
    <source>
        <dbReference type="ARBA" id="ARBA00023136"/>
    </source>
</evidence>
<evidence type="ECO:0000256" key="9">
    <source>
        <dbReference type="SAM" id="Phobius"/>
    </source>
</evidence>
<keyword evidence="5 9" id="KW-0812">Transmembrane</keyword>
<reference evidence="12" key="1">
    <citation type="journal article" date="2019" name="Int. J. Syst. Evol. Microbiol.">
        <title>The Global Catalogue of Microorganisms (GCM) 10K type strain sequencing project: providing services to taxonomists for standard genome sequencing and annotation.</title>
        <authorList>
            <consortium name="The Broad Institute Genomics Platform"/>
            <consortium name="The Broad Institute Genome Sequencing Center for Infectious Disease"/>
            <person name="Wu L."/>
            <person name="Ma J."/>
        </authorList>
    </citation>
    <scope>NUCLEOTIDE SEQUENCE [LARGE SCALE GENOMIC DNA]</scope>
    <source>
        <strain evidence="12">KCTC 52094</strain>
    </source>
</reference>
<sequence length="235" mass="25959">MTHTNWPNNIQIGNATSLDAGLYGSVAPSSRRLHHISKRAFDVLASGSALLFLSPLLLLLYFLVKSDGGDALFGHKRIGRNGRSFACLKFRSMVPNAGEVLAKLLAENPEAARTWAETRKLQNDPRVTRIGKFLRSTSLDELPQLVNVLRGEMSLVGPRPVVQEELTQHYGAAAASYMAVRPGITGLWQISGRSDTSYAERVALDSRYVREFSFWTDLRILVKTVPAVLFGRGAY</sequence>
<keyword evidence="8" id="KW-0270">Exopolysaccharide synthesis</keyword>
<name>A0ABV7G367_9PROT</name>
<feature type="transmembrane region" description="Helical" evidence="9">
    <location>
        <begin position="40"/>
        <end position="64"/>
    </location>
</feature>
<dbReference type="RefSeq" id="WP_379597064.1">
    <property type="nucleotide sequence ID" value="NZ_JBHRTN010000011.1"/>
</dbReference>
<comment type="similarity">
    <text evidence="2">Belongs to the bacterial sugar transferase family.</text>
</comment>
<evidence type="ECO:0000256" key="1">
    <source>
        <dbReference type="ARBA" id="ARBA00004236"/>
    </source>
</evidence>
<evidence type="ECO:0000256" key="4">
    <source>
        <dbReference type="ARBA" id="ARBA00022679"/>
    </source>
</evidence>
<evidence type="ECO:0000259" key="10">
    <source>
        <dbReference type="Pfam" id="PF02397"/>
    </source>
</evidence>
<evidence type="ECO:0000256" key="2">
    <source>
        <dbReference type="ARBA" id="ARBA00006464"/>
    </source>
</evidence>
<gene>
    <name evidence="11" type="ORF">ACFOD4_13065</name>
</gene>
<feature type="domain" description="Bacterial sugar transferase" evidence="10">
    <location>
        <begin position="38"/>
        <end position="229"/>
    </location>
</feature>
<evidence type="ECO:0000313" key="11">
    <source>
        <dbReference type="EMBL" id="MFC3125993.1"/>
    </source>
</evidence>
<dbReference type="InterPro" id="IPR003362">
    <property type="entry name" value="Bact_transf"/>
</dbReference>
<keyword evidence="3" id="KW-1003">Cell membrane</keyword>
<keyword evidence="7 9" id="KW-0472">Membrane</keyword>
<dbReference type="EMBL" id="JBHRTN010000011">
    <property type="protein sequence ID" value="MFC3125993.1"/>
    <property type="molecule type" value="Genomic_DNA"/>
</dbReference>
<evidence type="ECO:0000313" key="12">
    <source>
        <dbReference type="Proteomes" id="UP001595593"/>
    </source>
</evidence>
<dbReference type="PANTHER" id="PTHR30576:SF4">
    <property type="entry name" value="UNDECAPRENYL-PHOSPHATE GALACTOSE PHOSPHOTRANSFERASE"/>
    <property type="match status" value="1"/>
</dbReference>
<dbReference type="PANTHER" id="PTHR30576">
    <property type="entry name" value="COLANIC BIOSYNTHESIS UDP-GLUCOSE LIPID CARRIER TRANSFERASE"/>
    <property type="match status" value="1"/>
</dbReference>
<evidence type="ECO:0000256" key="3">
    <source>
        <dbReference type="ARBA" id="ARBA00022475"/>
    </source>
</evidence>